<protein>
    <submittedName>
        <fullName evidence="1">Uncharacterized protein</fullName>
    </submittedName>
</protein>
<dbReference type="Proteomes" id="UP001056634">
    <property type="component" value="Segment"/>
</dbReference>
<accession>A0A9E7ST14</accession>
<keyword evidence="2" id="KW-1185">Reference proteome</keyword>
<organism evidence="1 2">
    <name type="scientific">Brevundimonas phage vB_BpoS-Marchewka</name>
    <dbReference type="NCBI Taxonomy" id="2948604"/>
    <lineage>
        <taxon>Viruses</taxon>
        <taxon>Duplodnaviria</taxon>
        <taxon>Heunggongvirae</taxon>
        <taxon>Uroviricota</taxon>
        <taxon>Caudoviricetes</taxon>
        <taxon>Jeanschmidtviridae</taxon>
        <taxon>Marchewkavirus</taxon>
        <taxon>Marchewkavirus marchewka</taxon>
    </lineage>
</organism>
<evidence type="ECO:0000313" key="1">
    <source>
        <dbReference type="EMBL" id="UTC28595.1"/>
    </source>
</evidence>
<reference evidence="1" key="1">
    <citation type="submission" date="2022-04" db="EMBL/GenBank/DDBJ databases">
        <authorList>
            <person name="Friedrich I."/>
            <person name="Schneider D."/>
            <person name="Poehlein A."/>
            <person name="Hertel R."/>
            <person name="Daniel R."/>
        </authorList>
    </citation>
    <scope>NUCLEOTIDE SEQUENCE</scope>
</reference>
<sequence length="103" mass="10884">MNIDWNILWATVLARATERSTWLGVIALLAAFGVVVQPEHVELICGVGSGLAGVILVATKDVKTVEVQSTVTVNAVDFTRLSADDLARLTKNQVEGGPQGALL</sequence>
<gene>
    <name evidence="1" type="ORF">MARCHEWKA_00820</name>
</gene>
<name>A0A9E7ST14_9CAUD</name>
<dbReference type="EMBL" id="ON529851">
    <property type="protein sequence ID" value="UTC28595.1"/>
    <property type="molecule type" value="Genomic_DNA"/>
</dbReference>
<evidence type="ECO:0000313" key="2">
    <source>
        <dbReference type="Proteomes" id="UP001056634"/>
    </source>
</evidence>
<proteinExistence type="predicted"/>